<evidence type="ECO:0000313" key="2">
    <source>
        <dbReference type="EMBL" id="BAU29459.1"/>
    </source>
</evidence>
<dbReference type="InterPro" id="IPR036388">
    <property type="entry name" value="WH-like_DNA-bd_sf"/>
</dbReference>
<dbReference type="InterPro" id="IPR011965">
    <property type="entry name" value="PaaX_trns_reg"/>
</dbReference>
<dbReference type="SUPFAM" id="SSF46785">
    <property type="entry name" value="Winged helix' DNA-binding domain"/>
    <property type="match status" value="1"/>
</dbReference>
<dbReference type="Gene3D" id="1.20.58.1460">
    <property type="match status" value="1"/>
</dbReference>
<dbReference type="PANTHER" id="PTHR30319:SF1">
    <property type="entry name" value="TRANSCRIPTIONAL REPRESSOR PAAX"/>
    <property type="match status" value="1"/>
</dbReference>
<dbReference type="Proteomes" id="UP000217696">
    <property type="component" value="Chromosome"/>
</dbReference>
<dbReference type="InterPro" id="IPR011991">
    <property type="entry name" value="ArsR-like_HTH"/>
</dbReference>
<dbReference type="InterPro" id="IPR013225">
    <property type="entry name" value="PaaX_C"/>
</dbReference>
<dbReference type="EMBL" id="AP017312">
    <property type="protein sequence ID" value="BAU29459.1"/>
    <property type="molecule type" value="Genomic_DNA"/>
</dbReference>
<protein>
    <submittedName>
        <fullName evidence="2">Transcriptional repressor PaaX</fullName>
    </submittedName>
</protein>
<dbReference type="Pfam" id="PF20803">
    <property type="entry name" value="PaaX_M"/>
    <property type="match status" value="1"/>
</dbReference>
<dbReference type="InterPro" id="IPR048846">
    <property type="entry name" value="PaaX-like_central"/>
</dbReference>
<dbReference type="Gene3D" id="1.10.10.10">
    <property type="entry name" value="Winged helix-like DNA-binding domain superfamily/Winged helix DNA-binding domain"/>
    <property type="match status" value="1"/>
</dbReference>
<gene>
    <name evidence="2" type="primary">paaX</name>
    <name evidence="2" type="ORF">CB4_03659</name>
</gene>
<proteinExistence type="predicted"/>
<dbReference type="KEGG" id="asoc:CB4_03659"/>
<dbReference type="PANTHER" id="PTHR30319">
    <property type="entry name" value="PHENYLACETIC ACID REGULATOR-RELATED TRANSCRIPTIONAL REPRESSOR"/>
    <property type="match status" value="1"/>
</dbReference>
<evidence type="ECO:0000313" key="3">
    <source>
        <dbReference type="Proteomes" id="UP000217696"/>
    </source>
</evidence>
<dbReference type="Gene3D" id="3.30.70.2650">
    <property type="match status" value="1"/>
</dbReference>
<dbReference type="CDD" id="cd00090">
    <property type="entry name" value="HTH_ARSR"/>
    <property type="match status" value="1"/>
</dbReference>
<dbReference type="InterPro" id="IPR012906">
    <property type="entry name" value="PaaX-like_N"/>
</dbReference>
<dbReference type="OrthoDB" id="2270427at2"/>
<dbReference type="Pfam" id="PF07848">
    <property type="entry name" value="PaaX"/>
    <property type="match status" value="1"/>
</dbReference>
<dbReference type="RefSeq" id="WP_096467136.1">
    <property type="nucleotide sequence ID" value="NZ_AP017312.1"/>
</dbReference>
<dbReference type="InterPro" id="IPR036390">
    <property type="entry name" value="WH_DNA-bd_sf"/>
</dbReference>
<keyword evidence="1" id="KW-0238">DNA-binding</keyword>
<sequence>MKSQSMLFTIYGEYVRHYGGEIWVGSITKLMGEFGLSEPAIRAAISRMMKQGWIESRKIGNRSYYRMTSRGKKRLDEAALRIYKEMPAEWDGSWSIVSYNIPEEKRHLRDQLRKELSWMGFGMLANSTWISPHNLEERVKDMNEAYEITPYVEIFRAQHLGWSEPAGLVSRCWNLDEINAAYEEFITEYRPKYDDIKEKSRQREGLQDNECFVEKTKLVHEYRKFLFIDPSLPDELLPNFWLGKEAEELFRGYYDLLHPGAVRFFLSFFESAPVV</sequence>
<accession>A0A0U5C9V1</accession>
<dbReference type="NCBIfam" id="TIGR02277">
    <property type="entry name" value="PaaX_trns_reg"/>
    <property type="match status" value="1"/>
</dbReference>
<reference evidence="2 3" key="1">
    <citation type="submission" date="2015-12" db="EMBL/GenBank/DDBJ databases">
        <title>Genome sequence of Aneurinibacillus soli.</title>
        <authorList>
            <person name="Lee J.S."/>
            <person name="Lee K.C."/>
            <person name="Kim K.K."/>
            <person name="Lee B.W."/>
        </authorList>
    </citation>
    <scope>NUCLEOTIDE SEQUENCE [LARGE SCALE GENOMIC DNA]</scope>
    <source>
        <strain evidence="2 3">CB4</strain>
    </source>
</reference>
<dbReference type="PIRSF" id="PIRSF020623">
    <property type="entry name" value="PaaX"/>
    <property type="match status" value="1"/>
</dbReference>
<keyword evidence="3" id="KW-1185">Reference proteome</keyword>
<name>A0A0U5C9V1_9BACL</name>
<evidence type="ECO:0000256" key="1">
    <source>
        <dbReference type="ARBA" id="ARBA00023125"/>
    </source>
</evidence>
<dbReference type="GO" id="GO:0006351">
    <property type="term" value="P:DNA-templated transcription"/>
    <property type="evidence" value="ECO:0007669"/>
    <property type="project" value="InterPro"/>
</dbReference>
<dbReference type="Pfam" id="PF08223">
    <property type="entry name" value="PaaX_C"/>
    <property type="match status" value="1"/>
</dbReference>
<dbReference type="AlphaFoldDB" id="A0A0U5C9V1"/>
<organism evidence="2 3">
    <name type="scientific">Aneurinibacillus soli</name>
    <dbReference type="NCBI Taxonomy" id="1500254"/>
    <lineage>
        <taxon>Bacteria</taxon>
        <taxon>Bacillati</taxon>
        <taxon>Bacillota</taxon>
        <taxon>Bacilli</taxon>
        <taxon>Bacillales</taxon>
        <taxon>Paenibacillaceae</taxon>
        <taxon>Aneurinibacillus group</taxon>
        <taxon>Aneurinibacillus</taxon>
    </lineage>
</organism>
<dbReference type="GO" id="GO:0003677">
    <property type="term" value="F:DNA binding"/>
    <property type="evidence" value="ECO:0007669"/>
    <property type="project" value="UniProtKB-KW"/>
</dbReference>